<protein>
    <submittedName>
        <fullName evidence="2">Penicillin-binding protein 1A</fullName>
    </submittedName>
</protein>
<organism evidence="2 3">
    <name type="scientific">Striga asiatica</name>
    <name type="common">Asiatic witchweed</name>
    <name type="synonym">Buchnera asiatica</name>
    <dbReference type="NCBI Taxonomy" id="4170"/>
    <lineage>
        <taxon>Eukaryota</taxon>
        <taxon>Viridiplantae</taxon>
        <taxon>Streptophyta</taxon>
        <taxon>Embryophyta</taxon>
        <taxon>Tracheophyta</taxon>
        <taxon>Spermatophyta</taxon>
        <taxon>Magnoliopsida</taxon>
        <taxon>eudicotyledons</taxon>
        <taxon>Gunneridae</taxon>
        <taxon>Pentapetalae</taxon>
        <taxon>asterids</taxon>
        <taxon>lamiids</taxon>
        <taxon>Lamiales</taxon>
        <taxon>Orobanchaceae</taxon>
        <taxon>Buchnereae</taxon>
        <taxon>Striga</taxon>
    </lineage>
</organism>
<comment type="caution">
    <text evidence="2">The sequence shown here is derived from an EMBL/GenBank/DDBJ whole genome shotgun (WGS) entry which is preliminary data.</text>
</comment>
<proteinExistence type="predicted"/>
<gene>
    <name evidence="2" type="ORF">STAS_28971</name>
</gene>
<keyword evidence="1" id="KW-0812">Transmembrane</keyword>
<evidence type="ECO:0000313" key="3">
    <source>
        <dbReference type="Proteomes" id="UP000325081"/>
    </source>
</evidence>
<sequence length="149" mass="16752">MSLQYSSKQVEGYDLAMLETQNHFSIDKFSYLCSEVQERSLACGGIRFKIDELSRTNWSVKDTKDSQSFAASPANHSTLACSTLYAIMMSGGFLGFSVFLSWVKSEIWAKDQQSGSVWATVSLVVKAVIFWHKKENLVELVSVVQVYEL</sequence>
<name>A0A5A7R5F3_STRAF</name>
<feature type="transmembrane region" description="Helical" evidence="1">
    <location>
        <begin position="83"/>
        <end position="103"/>
    </location>
</feature>
<dbReference type="AlphaFoldDB" id="A0A5A7R5F3"/>
<keyword evidence="1" id="KW-0472">Membrane</keyword>
<dbReference type="EMBL" id="BKCP01009737">
    <property type="protein sequence ID" value="GER51574.1"/>
    <property type="molecule type" value="Genomic_DNA"/>
</dbReference>
<evidence type="ECO:0000256" key="1">
    <source>
        <dbReference type="SAM" id="Phobius"/>
    </source>
</evidence>
<dbReference type="Proteomes" id="UP000325081">
    <property type="component" value="Unassembled WGS sequence"/>
</dbReference>
<reference evidence="3" key="1">
    <citation type="journal article" date="2019" name="Curr. Biol.">
        <title>Genome Sequence of Striga asiatica Provides Insight into the Evolution of Plant Parasitism.</title>
        <authorList>
            <person name="Yoshida S."/>
            <person name="Kim S."/>
            <person name="Wafula E.K."/>
            <person name="Tanskanen J."/>
            <person name="Kim Y.M."/>
            <person name="Honaas L."/>
            <person name="Yang Z."/>
            <person name="Spallek T."/>
            <person name="Conn C.E."/>
            <person name="Ichihashi Y."/>
            <person name="Cheong K."/>
            <person name="Cui S."/>
            <person name="Der J.P."/>
            <person name="Gundlach H."/>
            <person name="Jiao Y."/>
            <person name="Hori C."/>
            <person name="Ishida J.K."/>
            <person name="Kasahara H."/>
            <person name="Kiba T."/>
            <person name="Kim M.S."/>
            <person name="Koo N."/>
            <person name="Laohavisit A."/>
            <person name="Lee Y.H."/>
            <person name="Lumba S."/>
            <person name="McCourt P."/>
            <person name="Mortimer J.C."/>
            <person name="Mutuku J.M."/>
            <person name="Nomura T."/>
            <person name="Sasaki-Sekimoto Y."/>
            <person name="Seto Y."/>
            <person name="Wang Y."/>
            <person name="Wakatake T."/>
            <person name="Sakakibara H."/>
            <person name="Demura T."/>
            <person name="Yamaguchi S."/>
            <person name="Yoneyama K."/>
            <person name="Manabe R.I."/>
            <person name="Nelson D.C."/>
            <person name="Schulman A.H."/>
            <person name="Timko M.P."/>
            <person name="dePamphilis C.W."/>
            <person name="Choi D."/>
            <person name="Shirasu K."/>
        </authorList>
    </citation>
    <scope>NUCLEOTIDE SEQUENCE [LARGE SCALE GENOMIC DNA]</scope>
    <source>
        <strain evidence="3">cv. UVA1</strain>
    </source>
</reference>
<keyword evidence="1" id="KW-1133">Transmembrane helix</keyword>
<keyword evidence="3" id="KW-1185">Reference proteome</keyword>
<accession>A0A5A7R5F3</accession>
<evidence type="ECO:0000313" key="2">
    <source>
        <dbReference type="EMBL" id="GER51574.1"/>
    </source>
</evidence>